<dbReference type="InterPro" id="IPR013968">
    <property type="entry name" value="PKS_KR"/>
</dbReference>
<proteinExistence type="predicted"/>
<dbReference type="PANTHER" id="PTHR43775">
    <property type="entry name" value="FATTY ACID SYNTHASE"/>
    <property type="match status" value="1"/>
</dbReference>
<dbReference type="SMART" id="SM00822">
    <property type="entry name" value="PKS_KR"/>
    <property type="match status" value="1"/>
</dbReference>
<name>A0A399RD56_9PROT</name>
<sequence length="474" mass="48896">MPLKAVAYVSQSAIGRVTPGLREASLIEWVTPDLSAAQPFVTALNASGFRVNAVTSPSGTASALILAHGLASPRETLHADAVAALKINAQQLEAQGGTVILLQDTGGLFQPHDHRAWRGGLSGLARTAAREFTAATIRLIDIDVAGFGTALAASHLAEELLTGGTAPTAGLSPAGRYLPQDTDFTLPRNQPGRLGAQDVILVTGGARGVTADCVIELARRTGARFALLGRSEITPWPAGLPVTTDEKALRGALAKAAKDAGEKITPAALNRRARALLSGAEIRETLDAIARAGGEAHYIPADVSDPAALGAALANIRSQLGEITGLVHGAGVLADKLIREKTPEQIARVFGPKIGGLEALISQLDTSQLKTVVFFSSVAARYGNAGQADYAMANEILNRMAWWLKSANPTAAITSINWGPWDGGMVDDGLRAKFAELGVPLISKAAGANAFADAVLAGAACPVELVAGAEIAHV</sequence>
<dbReference type="Pfam" id="PF08659">
    <property type="entry name" value="KR"/>
    <property type="match status" value="1"/>
</dbReference>
<dbReference type="InterPro" id="IPR050091">
    <property type="entry name" value="PKS_NRPS_Biosynth_Enz"/>
</dbReference>
<dbReference type="GO" id="GO:0004312">
    <property type="term" value="F:fatty acid synthase activity"/>
    <property type="evidence" value="ECO:0007669"/>
    <property type="project" value="TreeGrafter"/>
</dbReference>
<dbReference type="Gene3D" id="3.40.50.720">
    <property type="entry name" value="NAD(P)-binding Rossmann-like Domain"/>
    <property type="match status" value="1"/>
</dbReference>
<dbReference type="AlphaFoldDB" id="A0A399RD56"/>
<protein>
    <submittedName>
        <fullName evidence="3">SDR family NAD(P)-dependent oxidoreductase</fullName>
    </submittedName>
</protein>
<keyword evidence="1" id="KW-0808">Transferase</keyword>
<feature type="domain" description="Ketoreductase" evidence="2">
    <location>
        <begin position="198"/>
        <end position="424"/>
    </location>
</feature>
<organism evidence="3 4">
    <name type="scientific">Henriciella algicola</name>
    <dbReference type="NCBI Taxonomy" id="1608422"/>
    <lineage>
        <taxon>Bacteria</taxon>
        <taxon>Pseudomonadati</taxon>
        <taxon>Pseudomonadota</taxon>
        <taxon>Alphaproteobacteria</taxon>
        <taxon>Hyphomonadales</taxon>
        <taxon>Hyphomonadaceae</taxon>
        <taxon>Henriciella</taxon>
    </lineage>
</organism>
<dbReference type="SUPFAM" id="SSF51735">
    <property type="entry name" value="NAD(P)-binding Rossmann-fold domains"/>
    <property type="match status" value="1"/>
</dbReference>
<keyword evidence="4" id="KW-1185">Reference proteome</keyword>
<evidence type="ECO:0000259" key="2">
    <source>
        <dbReference type="SMART" id="SM00822"/>
    </source>
</evidence>
<dbReference type="OrthoDB" id="7617297at2"/>
<accession>A0A399RD56</accession>
<evidence type="ECO:0000256" key="1">
    <source>
        <dbReference type="ARBA" id="ARBA00022679"/>
    </source>
</evidence>
<reference evidence="3 4" key="1">
    <citation type="submission" date="2018-08" db="EMBL/GenBank/DDBJ databases">
        <title>Henriciella mobilis sp. nov., isolated from seawater.</title>
        <authorList>
            <person name="Cheng H."/>
            <person name="Wu Y.-H."/>
            <person name="Xu X.-W."/>
            <person name="Guo L.-L."/>
        </authorList>
    </citation>
    <scope>NUCLEOTIDE SEQUENCE [LARGE SCALE GENOMIC DNA]</scope>
    <source>
        <strain evidence="3 4">CCUG67844</strain>
    </source>
</reference>
<gene>
    <name evidence="3" type="ORF">D1222_15285</name>
</gene>
<dbReference type="PANTHER" id="PTHR43775:SF51">
    <property type="entry name" value="INACTIVE PHENOLPHTHIOCEROL SYNTHESIS POLYKETIDE SYNTHASE TYPE I PKS1-RELATED"/>
    <property type="match status" value="1"/>
</dbReference>
<dbReference type="InterPro" id="IPR036291">
    <property type="entry name" value="NAD(P)-bd_dom_sf"/>
</dbReference>
<dbReference type="EMBL" id="QWGA01000008">
    <property type="protein sequence ID" value="RIJ27732.1"/>
    <property type="molecule type" value="Genomic_DNA"/>
</dbReference>
<dbReference type="GO" id="GO:0006633">
    <property type="term" value="P:fatty acid biosynthetic process"/>
    <property type="evidence" value="ECO:0007669"/>
    <property type="project" value="TreeGrafter"/>
</dbReference>
<comment type="caution">
    <text evidence="3">The sequence shown here is derived from an EMBL/GenBank/DDBJ whole genome shotgun (WGS) entry which is preliminary data.</text>
</comment>
<evidence type="ECO:0000313" key="3">
    <source>
        <dbReference type="EMBL" id="RIJ27732.1"/>
    </source>
</evidence>
<dbReference type="Proteomes" id="UP000265845">
    <property type="component" value="Unassembled WGS sequence"/>
</dbReference>
<dbReference type="InterPro" id="IPR057326">
    <property type="entry name" value="KR_dom"/>
</dbReference>
<evidence type="ECO:0000313" key="4">
    <source>
        <dbReference type="Proteomes" id="UP000265845"/>
    </source>
</evidence>